<dbReference type="NCBIfam" id="TIGR03083">
    <property type="entry name" value="maleylpyruvate isomerase family mycothiol-dependent enzyme"/>
    <property type="match status" value="1"/>
</dbReference>
<comment type="caution">
    <text evidence="2">The sequence shown here is derived from an EMBL/GenBank/DDBJ whole genome shotgun (WGS) entry which is preliminary data.</text>
</comment>
<reference evidence="2 3" key="1">
    <citation type="submission" date="2018-03" db="EMBL/GenBank/DDBJ databases">
        <title>Genomic Encyclopedia of Archaeal and Bacterial Type Strains, Phase II (KMG-II): from individual species to whole genera.</title>
        <authorList>
            <person name="Goeker M."/>
        </authorList>
    </citation>
    <scope>NUCLEOTIDE SEQUENCE [LARGE SCALE GENOMIC DNA]</scope>
    <source>
        <strain evidence="2 3">DSM 43146</strain>
    </source>
</reference>
<proteinExistence type="predicted"/>
<dbReference type="InterPro" id="IPR024344">
    <property type="entry name" value="MDMPI_metal-binding"/>
</dbReference>
<dbReference type="SUPFAM" id="SSF109854">
    <property type="entry name" value="DinB/YfiT-like putative metalloenzymes"/>
    <property type="match status" value="1"/>
</dbReference>
<dbReference type="OrthoDB" id="5185819at2"/>
<sequence length="249" mass="27245">MTTDPWRPSIDREPAMRLAATEYRLCADLLSGLTPGQWAAPTANTGWTVRDTAGHMLGMVQMVSGLPQLIGQMSTSMLRARKARSTVSIDHLTALQVERNAALTTGELVRLWRELAPRAVRFRGRVPGVVRDRTMPEAQLIGGRLERWTFGYLIDVILTRDPFMHRLDICAATGLDPRPTADHDGVLVADVVREWIRRHGRDCTLHLTGPAGGAWGSGGEEVGLDALEFCRVVSGRGQASGLLTTAVPF</sequence>
<organism evidence="2 3">
    <name type="scientific">Actinoplanes italicus</name>
    <dbReference type="NCBI Taxonomy" id="113567"/>
    <lineage>
        <taxon>Bacteria</taxon>
        <taxon>Bacillati</taxon>
        <taxon>Actinomycetota</taxon>
        <taxon>Actinomycetes</taxon>
        <taxon>Micromonosporales</taxon>
        <taxon>Micromonosporaceae</taxon>
        <taxon>Actinoplanes</taxon>
    </lineage>
</organism>
<protein>
    <submittedName>
        <fullName evidence="2">Uncharacterized protein (TIGR03083 family)</fullName>
    </submittedName>
</protein>
<dbReference type="GO" id="GO:0046872">
    <property type="term" value="F:metal ion binding"/>
    <property type="evidence" value="ECO:0007669"/>
    <property type="project" value="InterPro"/>
</dbReference>
<name>A0A2T0K869_9ACTN</name>
<accession>A0A2T0K869</accession>
<dbReference type="InterPro" id="IPR034660">
    <property type="entry name" value="DinB/YfiT-like"/>
</dbReference>
<dbReference type="Proteomes" id="UP000239415">
    <property type="component" value="Unassembled WGS sequence"/>
</dbReference>
<feature type="domain" description="Mycothiol-dependent maleylpyruvate isomerase metal-binding" evidence="1">
    <location>
        <begin position="26"/>
        <end position="127"/>
    </location>
</feature>
<evidence type="ECO:0000313" key="3">
    <source>
        <dbReference type="Proteomes" id="UP000239415"/>
    </source>
</evidence>
<dbReference type="Pfam" id="PF11716">
    <property type="entry name" value="MDMPI_N"/>
    <property type="match status" value="1"/>
</dbReference>
<dbReference type="AlphaFoldDB" id="A0A2T0K869"/>
<gene>
    <name evidence="2" type="ORF">CLV67_11027</name>
</gene>
<dbReference type="RefSeq" id="WP_106322109.1">
    <property type="nucleotide sequence ID" value="NZ_BOMO01000055.1"/>
</dbReference>
<dbReference type="InterPro" id="IPR017517">
    <property type="entry name" value="Maleyloyr_isom"/>
</dbReference>
<evidence type="ECO:0000259" key="1">
    <source>
        <dbReference type="Pfam" id="PF11716"/>
    </source>
</evidence>
<dbReference type="EMBL" id="PVMZ01000010">
    <property type="protein sequence ID" value="PRX19275.1"/>
    <property type="molecule type" value="Genomic_DNA"/>
</dbReference>
<evidence type="ECO:0000313" key="2">
    <source>
        <dbReference type="EMBL" id="PRX19275.1"/>
    </source>
</evidence>
<keyword evidence="3" id="KW-1185">Reference proteome</keyword>
<dbReference type="Gene3D" id="1.20.120.450">
    <property type="entry name" value="dinb family like domain"/>
    <property type="match status" value="1"/>
</dbReference>